<name>A0AAE3KBN4_9GAMM</name>
<dbReference type="Proteomes" id="UP001205843">
    <property type="component" value="Unassembled WGS sequence"/>
</dbReference>
<dbReference type="PANTHER" id="PTHR34136:SF1">
    <property type="entry name" value="UDP-N-ACETYL-D-MANNOSAMINURONIC ACID TRANSFERASE"/>
    <property type="match status" value="1"/>
</dbReference>
<dbReference type="AlphaFoldDB" id="A0AAE3KBN4"/>
<evidence type="ECO:0000256" key="2">
    <source>
        <dbReference type="ARBA" id="ARBA00022679"/>
    </source>
</evidence>
<accession>A0AAE3KBN4</accession>
<comment type="caution">
    <text evidence="3">The sequence shown here is derived from an EMBL/GenBank/DDBJ whole genome shotgun (WGS) entry which is preliminary data.</text>
</comment>
<dbReference type="EC" id="2.4.1.187" evidence="3"/>
<evidence type="ECO:0000256" key="1">
    <source>
        <dbReference type="ARBA" id="ARBA00022676"/>
    </source>
</evidence>
<keyword evidence="1 3" id="KW-0328">Glycosyltransferase</keyword>
<dbReference type="NCBIfam" id="TIGR00696">
    <property type="entry name" value="wecG_tagA_cpsF"/>
    <property type="match status" value="1"/>
</dbReference>
<keyword evidence="2 3" id="KW-0808">Transferase</keyword>
<evidence type="ECO:0000313" key="3">
    <source>
        <dbReference type="EMBL" id="MCP1675815.1"/>
    </source>
</evidence>
<dbReference type="GO" id="GO:0047244">
    <property type="term" value="F:N-acetylglucosaminyldiphosphoundecaprenol N-acetyl-beta-D-mannosaminyltransferase activity"/>
    <property type="evidence" value="ECO:0007669"/>
    <property type="project" value="UniProtKB-EC"/>
</dbReference>
<keyword evidence="4" id="KW-1185">Reference proteome</keyword>
<evidence type="ECO:0000313" key="4">
    <source>
        <dbReference type="Proteomes" id="UP001205843"/>
    </source>
</evidence>
<dbReference type="EMBL" id="JALJXV010000007">
    <property type="protein sequence ID" value="MCP1675815.1"/>
    <property type="molecule type" value="Genomic_DNA"/>
</dbReference>
<organism evidence="3 4">
    <name type="scientific">Natronocella acetinitrilica</name>
    <dbReference type="NCBI Taxonomy" id="414046"/>
    <lineage>
        <taxon>Bacteria</taxon>
        <taxon>Pseudomonadati</taxon>
        <taxon>Pseudomonadota</taxon>
        <taxon>Gammaproteobacteria</taxon>
        <taxon>Chromatiales</taxon>
        <taxon>Ectothiorhodospiraceae</taxon>
        <taxon>Natronocella</taxon>
    </lineage>
</organism>
<proteinExistence type="predicted"/>
<gene>
    <name evidence="3" type="ORF">J2T57_002970</name>
</gene>
<protein>
    <submittedName>
        <fullName evidence="3">N-acetylglucosaminyldiphosphoundecaprenol N-acetyl-beta-D-mannosaminyltransferase</fullName>
        <ecNumber evidence="3">2.4.1.187</ecNumber>
    </submittedName>
</protein>
<sequence length="261" mass="28485">MDDRNHGLTPPPRHEVLGVPVHMVTMDSALAEVRRLLLTPGADMIVAANPEKVVAARRNPDLLSAIRDAALVIPDGIGVVIAARLAGQQAVARVPGSELMPALCALAAEEAVPVFLYGAQPAVIETTMSLLQESYPGLKIVGHQHGFLPESGMEGLLDAINRSGAQILFVGLGSPRQELWMSRNRHRLSGVRVCQGVGGTFDAICGHPRRAPDLMRRLNLEWLYRLVSQPARIHRQRALPLFATQVIRETLVRRRRARSQG</sequence>
<dbReference type="PANTHER" id="PTHR34136">
    <property type="match status" value="1"/>
</dbReference>
<dbReference type="InterPro" id="IPR004629">
    <property type="entry name" value="WecG_TagA_CpsF"/>
</dbReference>
<reference evidence="3" key="1">
    <citation type="submission" date="2022-03" db="EMBL/GenBank/DDBJ databases">
        <title>Genomic Encyclopedia of Type Strains, Phase III (KMG-III): the genomes of soil and plant-associated and newly described type strains.</title>
        <authorList>
            <person name="Whitman W."/>
        </authorList>
    </citation>
    <scope>NUCLEOTIDE SEQUENCE</scope>
    <source>
        <strain evidence="3">ANL 6-2</strain>
    </source>
</reference>
<dbReference type="Pfam" id="PF03808">
    <property type="entry name" value="Glyco_tran_WecG"/>
    <property type="match status" value="1"/>
</dbReference>
<dbReference type="CDD" id="cd06533">
    <property type="entry name" value="Glyco_transf_WecG_TagA"/>
    <property type="match status" value="1"/>
</dbReference>
<dbReference type="RefSeq" id="WP_253479675.1">
    <property type="nucleotide sequence ID" value="NZ_JALJXV010000007.1"/>
</dbReference>